<sequence>MINPIKSFTDKIIKGDCLSIMRTMPAKSIDMILCDLPYGTTQNNWDSVINLEELWEQYERITKDNAAIVLTSQGPFTARLMLSNEALFKYKLVWIKSKSTNFLNAKKQPLRKHEDICVFYKKQPTYNPQMTPGEPYNKGIRKSQNSGSYGDFNPVHVKSEGDRYPNDIVYFKTAESEGTVYHPTQKPVELGRYLIKTYSKEGDIILDNTSGSGSFPVAAVLENRRFIGIELNENPLLFKKEKVDMIEISNARIVEARKILVKEKIDSLLQQANKVKIDAKLKNTLYTEILSSMELHNGTFIRQFDSIDLESILTKLS</sequence>
<dbReference type="InterPro" id="IPR002941">
    <property type="entry name" value="DNA_methylase_N4/N6"/>
</dbReference>
<evidence type="ECO:0000256" key="2">
    <source>
        <dbReference type="ARBA" id="ARBA00022679"/>
    </source>
</evidence>
<dbReference type="EMBL" id="SIXF01000009">
    <property type="protein sequence ID" value="TBO42250.1"/>
    <property type="molecule type" value="Genomic_DNA"/>
</dbReference>
<dbReference type="Proteomes" id="UP000291819">
    <property type="component" value="Unassembled WGS sequence"/>
</dbReference>
<keyword evidence="6" id="KW-1185">Reference proteome</keyword>
<dbReference type="SUPFAM" id="SSF53335">
    <property type="entry name" value="S-adenosyl-L-methionine-dependent methyltransferases"/>
    <property type="match status" value="1"/>
</dbReference>
<feature type="domain" description="DNA methylase N-4/N-6" evidence="4">
    <location>
        <begin position="29"/>
        <end position="234"/>
    </location>
</feature>
<accession>A0A4Q9HCW7</accession>
<dbReference type="GO" id="GO:0008170">
    <property type="term" value="F:N-methyltransferase activity"/>
    <property type="evidence" value="ECO:0007669"/>
    <property type="project" value="InterPro"/>
</dbReference>
<comment type="caution">
    <text evidence="5">The sequence shown here is derived from an EMBL/GenBank/DDBJ whole genome shotgun (WGS) entry which is preliminary data.</text>
</comment>
<evidence type="ECO:0000259" key="4">
    <source>
        <dbReference type="Pfam" id="PF01555"/>
    </source>
</evidence>
<dbReference type="GO" id="GO:0032259">
    <property type="term" value="P:methylation"/>
    <property type="evidence" value="ECO:0007669"/>
    <property type="project" value="UniProtKB-KW"/>
</dbReference>
<dbReference type="AlphaFoldDB" id="A0A4Q9HCW7"/>
<evidence type="ECO:0000313" key="6">
    <source>
        <dbReference type="Proteomes" id="UP000291819"/>
    </source>
</evidence>
<evidence type="ECO:0000256" key="3">
    <source>
        <dbReference type="RuleBase" id="RU362026"/>
    </source>
</evidence>
<dbReference type="RefSeq" id="WP_131030269.1">
    <property type="nucleotide sequence ID" value="NZ_SIXF01000009.1"/>
</dbReference>
<dbReference type="EC" id="2.1.1.-" evidence="3"/>
<name>A0A4Q9HCW7_9SPHI</name>
<evidence type="ECO:0000256" key="1">
    <source>
        <dbReference type="ARBA" id="ARBA00022603"/>
    </source>
</evidence>
<proteinExistence type="inferred from homology"/>
<protein>
    <recommendedName>
        <fullName evidence="3">Methyltransferase</fullName>
        <ecNumber evidence="3">2.1.1.-</ecNumber>
    </recommendedName>
</protein>
<organism evidence="5 6">
    <name type="scientific">Pedobacter kyonggii</name>
    <dbReference type="NCBI Taxonomy" id="1926871"/>
    <lineage>
        <taxon>Bacteria</taxon>
        <taxon>Pseudomonadati</taxon>
        <taxon>Bacteroidota</taxon>
        <taxon>Sphingobacteriia</taxon>
        <taxon>Sphingobacteriales</taxon>
        <taxon>Sphingobacteriaceae</taxon>
        <taxon>Pedobacter</taxon>
    </lineage>
</organism>
<dbReference type="Gene3D" id="3.40.50.150">
    <property type="entry name" value="Vaccinia Virus protein VP39"/>
    <property type="match status" value="1"/>
</dbReference>
<dbReference type="InterPro" id="IPR029063">
    <property type="entry name" value="SAM-dependent_MTases_sf"/>
</dbReference>
<reference evidence="5 6" key="1">
    <citation type="submission" date="2019-02" db="EMBL/GenBank/DDBJ databases">
        <title>Pedobacter kyonggii whole genome sequence analysis.</title>
        <authorList>
            <person name="Dahal R.H."/>
        </authorList>
    </citation>
    <scope>NUCLEOTIDE SEQUENCE [LARGE SCALE GENOMIC DNA]</scope>
    <source>
        <strain evidence="5 6">K-4-11-1</strain>
    </source>
</reference>
<evidence type="ECO:0000313" key="5">
    <source>
        <dbReference type="EMBL" id="TBO42250.1"/>
    </source>
</evidence>
<dbReference type="PRINTS" id="PR00508">
    <property type="entry name" value="S21N4MTFRASE"/>
</dbReference>
<dbReference type="Pfam" id="PF01555">
    <property type="entry name" value="N6_N4_Mtase"/>
    <property type="match status" value="1"/>
</dbReference>
<keyword evidence="1 5" id="KW-0489">Methyltransferase</keyword>
<gene>
    <name evidence="5" type="ORF">EYS08_12050</name>
</gene>
<dbReference type="InterPro" id="IPR001091">
    <property type="entry name" value="RM_Methyltransferase"/>
</dbReference>
<dbReference type="OrthoDB" id="9800801at2"/>
<comment type="similarity">
    <text evidence="3">Belongs to the N(4)/N(6)-methyltransferase family.</text>
</comment>
<dbReference type="GO" id="GO:0003677">
    <property type="term" value="F:DNA binding"/>
    <property type="evidence" value="ECO:0007669"/>
    <property type="project" value="InterPro"/>
</dbReference>
<keyword evidence="2 5" id="KW-0808">Transferase</keyword>